<dbReference type="AlphaFoldDB" id="A0AAD6TL36"/>
<protein>
    <submittedName>
        <fullName evidence="2">Uncharacterized protein</fullName>
    </submittedName>
</protein>
<dbReference type="EMBL" id="JARJCM010000001">
    <property type="protein sequence ID" value="KAJ7047310.1"/>
    <property type="molecule type" value="Genomic_DNA"/>
</dbReference>
<evidence type="ECO:0000313" key="3">
    <source>
        <dbReference type="Proteomes" id="UP001218188"/>
    </source>
</evidence>
<keyword evidence="3" id="KW-1185">Reference proteome</keyword>
<sequence length="203" mass="21906">MDIATAKFQEALPYALLSVSPSLSALHSVRIGSSNPSSCQRCGCALHRGESSVRTVRRPNISKARAIQTTCMRCGFQWESPLARGNAVLFPRTKKTRTINPEATVVYLPEERAAVSKVQEPSRQSIAVEKRPITQQAAPSPVPSAKPGIGIATKLSGAPRSTPKSRPKKKGGLQSMLERNKERESKEKQNGSGGGLAMFLNNL</sequence>
<dbReference type="Proteomes" id="UP001218188">
    <property type="component" value="Unassembled WGS sequence"/>
</dbReference>
<name>A0AAD6TL36_9AGAR</name>
<comment type="caution">
    <text evidence="2">The sequence shown here is derived from an EMBL/GenBank/DDBJ whole genome shotgun (WGS) entry which is preliminary data.</text>
</comment>
<reference evidence="2" key="1">
    <citation type="submission" date="2023-03" db="EMBL/GenBank/DDBJ databases">
        <title>Massive genome expansion in bonnet fungi (Mycena s.s.) driven by repeated elements and novel gene families across ecological guilds.</title>
        <authorList>
            <consortium name="Lawrence Berkeley National Laboratory"/>
            <person name="Harder C.B."/>
            <person name="Miyauchi S."/>
            <person name="Viragh M."/>
            <person name="Kuo A."/>
            <person name="Thoen E."/>
            <person name="Andreopoulos B."/>
            <person name="Lu D."/>
            <person name="Skrede I."/>
            <person name="Drula E."/>
            <person name="Henrissat B."/>
            <person name="Morin E."/>
            <person name="Kohler A."/>
            <person name="Barry K."/>
            <person name="LaButti K."/>
            <person name="Morin E."/>
            <person name="Salamov A."/>
            <person name="Lipzen A."/>
            <person name="Mereny Z."/>
            <person name="Hegedus B."/>
            <person name="Baldrian P."/>
            <person name="Stursova M."/>
            <person name="Weitz H."/>
            <person name="Taylor A."/>
            <person name="Grigoriev I.V."/>
            <person name="Nagy L.G."/>
            <person name="Martin F."/>
            <person name="Kauserud H."/>
        </authorList>
    </citation>
    <scope>NUCLEOTIDE SEQUENCE</scope>
    <source>
        <strain evidence="2">CBHHK200</strain>
    </source>
</reference>
<accession>A0AAD6TL36</accession>
<organism evidence="2 3">
    <name type="scientific">Mycena alexandri</name>
    <dbReference type="NCBI Taxonomy" id="1745969"/>
    <lineage>
        <taxon>Eukaryota</taxon>
        <taxon>Fungi</taxon>
        <taxon>Dikarya</taxon>
        <taxon>Basidiomycota</taxon>
        <taxon>Agaricomycotina</taxon>
        <taxon>Agaricomycetes</taxon>
        <taxon>Agaricomycetidae</taxon>
        <taxon>Agaricales</taxon>
        <taxon>Marasmiineae</taxon>
        <taxon>Mycenaceae</taxon>
        <taxon>Mycena</taxon>
    </lineage>
</organism>
<proteinExistence type="predicted"/>
<evidence type="ECO:0000256" key="1">
    <source>
        <dbReference type="SAM" id="MobiDB-lite"/>
    </source>
</evidence>
<gene>
    <name evidence="2" type="ORF">C8F04DRAFT_1058397</name>
</gene>
<feature type="compositionally biased region" description="Basic and acidic residues" evidence="1">
    <location>
        <begin position="178"/>
        <end position="189"/>
    </location>
</feature>
<feature type="region of interest" description="Disordered" evidence="1">
    <location>
        <begin position="118"/>
        <end position="203"/>
    </location>
</feature>
<evidence type="ECO:0000313" key="2">
    <source>
        <dbReference type="EMBL" id="KAJ7047310.1"/>
    </source>
</evidence>